<dbReference type="PROSITE" id="PS51257">
    <property type="entry name" value="PROKAR_LIPOPROTEIN"/>
    <property type="match status" value="1"/>
</dbReference>
<reference evidence="2 3" key="1">
    <citation type="journal article" date="2021" name="Hortic Res">
        <title>Chromosome-scale assembly of the Dendrobium chrysotoxum genome enhances the understanding of orchid evolution.</title>
        <authorList>
            <person name="Zhang Y."/>
            <person name="Zhang G.Q."/>
            <person name="Zhang D."/>
            <person name="Liu X.D."/>
            <person name="Xu X.Y."/>
            <person name="Sun W.H."/>
            <person name="Yu X."/>
            <person name="Zhu X."/>
            <person name="Wang Z.W."/>
            <person name="Zhao X."/>
            <person name="Zhong W.Y."/>
            <person name="Chen H."/>
            <person name="Yin W.L."/>
            <person name="Huang T."/>
            <person name="Niu S.C."/>
            <person name="Liu Z.J."/>
        </authorList>
    </citation>
    <scope>NUCLEOTIDE SEQUENCE [LARGE SCALE GENOMIC DNA]</scope>
    <source>
        <strain evidence="2">Lindl</strain>
    </source>
</reference>
<proteinExistence type="predicted"/>
<feature type="region of interest" description="Disordered" evidence="1">
    <location>
        <begin position="113"/>
        <end position="137"/>
    </location>
</feature>
<evidence type="ECO:0000256" key="1">
    <source>
        <dbReference type="SAM" id="MobiDB-lite"/>
    </source>
</evidence>
<evidence type="ECO:0000313" key="2">
    <source>
        <dbReference type="EMBL" id="KAH0456873.1"/>
    </source>
</evidence>
<gene>
    <name evidence="2" type="ORF">IEQ34_014780</name>
</gene>
<keyword evidence="3" id="KW-1185">Reference proteome</keyword>
<dbReference type="EMBL" id="JAGFBR010000013">
    <property type="protein sequence ID" value="KAH0456873.1"/>
    <property type="molecule type" value="Genomic_DNA"/>
</dbReference>
<feature type="compositionally biased region" description="Basic and acidic residues" evidence="1">
    <location>
        <begin position="116"/>
        <end position="132"/>
    </location>
</feature>
<evidence type="ECO:0000313" key="3">
    <source>
        <dbReference type="Proteomes" id="UP000775213"/>
    </source>
</evidence>
<protein>
    <submittedName>
        <fullName evidence="2">Uncharacterized protein</fullName>
    </submittedName>
</protein>
<dbReference type="Proteomes" id="UP000775213">
    <property type="component" value="Unassembled WGS sequence"/>
</dbReference>
<comment type="caution">
    <text evidence="2">The sequence shown here is derived from an EMBL/GenBank/DDBJ whole genome shotgun (WGS) entry which is preliminary data.</text>
</comment>
<organism evidence="2 3">
    <name type="scientific">Dendrobium chrysotoxum</name>
    <name type="common">Orchid</name>
    <dbReference type="NCBI Taxonomy" id="161865"/>
    <lineage>
        <taxon>Eukaryota</taxon>
        <taxon>Viridiplantae</taxon>
        <taxon>Streptophyta</taxon>
        <taxon>Embryophyta</taxon>
        <taxon>Tracheophyta</taxon>
        <taxon>Spermatophyta</taxon>
        <taxon>Magnoliopsida</taxon>
        <taxon>Liliopsida</taxon>
        <taxon>Asparagales</taxon>
        <taxon>Orchidaceae</taxon>
        <taxon>Epidendroideae</taxon>
        <taxon>Malaxideae</taxon>
        <taxon>Dendrobiinae</taxon>
        <taxon>Dendrobium</taxon>
    </lineage>
</organism>
<name>A0AAV7GMY1_DENCH</name>
<sequence>MNIRKVISVVIQFGIGSCFSVDKIAIDAKHKDTQNLATRNCSQELFHGSIIHLAVGVIRCHAKSHLHAIIGDLCLIAEYHCMISQQLNEKKKEDYVTVNGMTTRKRGEFTSLRARGKSDARERARRKPDTREKARRKSSVLVRLVNEQLVKSLVTNRDESPVSLGGQTEVRPSVGGPAEVPTSVGNLVEVWLRWWSSGTPGVRWWSGGTPGVRRWSGVTPMFGGGPTELRAVIEEKQRGVAWPVNRRKITECNPLLLPVLPLLFSPPPRLVDSQPASATGKCPSSMLSCSTSAIDNTRYPDTEPIETERLKGLLSSSPISIAWKSLHVFPSFPTSISLSASSSSPFLSKSKSSTTTATLSCS</sequence>
<dbReference type="AlphaFoldDB" id="A0AAV7GMY1"/>
<feature type="region of interest" description="Disordered" evidence="1">
    <location>
        <begin position="340"/>
        <end position="362"/>
    </location>
</feature>
<accession>A0AAV7GMY1</accession>